<proteinExistence type="predicted"/>
<dbReference type="VEuPathDB" id="FungiDB:M747DRAFT_79866"/>
<dbReference type="VEuPathDB" id="FungiDB:ASPNIDRAFT2_1217439"/>
<accession>A0A124BYU9</accession>
<evidence type="ECO:0000313" key="2">
    <source>
        <dbReference type="EMBL" id="GAQ46688.1"/>
    </source>
</evidence>
<organism evidence="2 3">
    <name type="scientific">Aspergillus niger</name>
    <dbReference type="NCBI Taxonomy" id="5061"/>
    <lineage>
        <taxon>Eukaryota</taxon>
        <taxon>Fungi</taxon>
        <taxon>Dikarya</taxon>
        <taxon>Ascomycota</taxon>
        <taxon>Pezizomycotina</taxon>
        <taxon>Eurotiomycetes</taxon>
        <taxon>Eurotiomycetidae</taxon>
        <taxon>Eurotiales</taxon>
        <taxon>Aspergillaceae</taxon>
        <taxon>Aspergillus</taxon>
        <taxon>Aspergillus subgen. Circumdati</taxon>
    </lineage>
</organism>
<dbReference type="VEuPathDB" id="FungiDB:An16g00900"/>
<dbReference type="InterPro" id="IPR050471">
    <property type="entry name" value="AB_hydrolase"/>
</dbReference>
<dbReference type="OMA" id="DRPGMGN"/>
<dbReference type="EMBL" id="BCMY01000022">
    <property type="protein sequence ID" value="GAQ46688.1"/>
    <property type="molecule type" value="Genomic_DNA"/>
</dbReference>
<dbReference type="PANTHER" id="PTHR43433:SF10">
    <property type="entry name" value="AB HYDROLASE-1 DOMAIN-CONTAINING PROTEIN"/>
    <property type="match status" value="1"/>
</dbReference>
<comment type="caution">
    <text evidence="2">The sequence shown here is derived from an EMBL/GenBank/DDBJ whole genome shotgun (WGS) entry which is preliminary data.</text>
</comment>
<dbReference type="VEuPathDB" id="FungiDB:ATCC64974_72130"/>
<dbReference type="AlphaFoldDB" id="A0A124BYU9"/>
<dbReference type="Gene3D" id="3.40.50.1820">
    <property type="entry name" value="alpha/beta hydrolase"/>
    <property type="match status" value="1"/>
</dbReference>
<sequence length="370" mass="41577">MSNNTHNVHLLEFVAQKRFHQRIVLPATAHHGRLAVTYADIGPRTTKDGSPTPTMLLIQGMAGSRLWCCQKDHLANKLEVRMISIDRPGLGGSTPVLPGQRVQVWLETVSAVLEHLSIKHVVPISHSAGTIYILNLLMHRRDLLCPKRPMAVLMAPWVEPKHSEILSLQMARMIPTGVLKQWNKVMKFVVTKAVPSLCSSVDVLASMGGSIPRASKEDIEHREPNLTADEIDPRTAEELENLCIEYIFLEDTTGMNDETVVCLKKSTGLWGVCEDLPIYIRWLVRAELWYQQGHPEEKQPLQIRAIFAEKDGMIGPKGQKYFEDCFARSDLNGVVSFESVMEKGTGHDTLWGLDTAFLKMLRDIKDTISQ</sequence>
<gene>
    <name evidence="2" type="ORF">ABL_09349</name>
</gene>
<reference evidence="3" key="1">
    <citation type="journal article" date="2016" name="Genome Announc.">
        <title>Draft genome sequence of Aspergillus niger strain An76.</title>
        <authorList>
            <person name="Gong W."/>
            <person name="Cheng Z."/>
            <person name="Zhang H."/>
            <person name="Liu L."/>
            <person name="Gao P."/>
            <person name="Wang L."/>
        </authorList>
    </citation>
    <scope>NUCLEOTIDE SEQUENCE [LARGE SCALE GENOMIC DNA]</scope>
    <source>
        <strain evidence="3">An76</strain>
    </source>
</reference>
<evidence type="ECO:0000259" key="1">
    <source>
        <dbReference type="Pfam" id="PF00561"/>
    </source>
</evidence>
<dbReference type="OrthoDB" id="294702at2759"/>
<dbReference type="InterPro" id="IPR000073">
    <property type="entry name" value="AB_hydrolase_1"/>
</dbReference>
<dbReference type="Proteomes" id="UP000068243">
    <property type="component" value="Unassembled WGS sequence"/>
</dbReference>
<dbReference type="Pfam" id="PF00561">
    <property type="entry name" value="Abhydrolase_1"/>
    <property type="match status" value="1"/>
</dbReference>
<dbReference type="InterPro" id="IPR029058">
    <property type="entry name" value="AB_hydrolase_fold"/>
</dbReference>
<feature type="domain" description="AB hydrolase-1" evidence="1">
    <location>
        <begin position="53"/>
        <end position="175"/>
    </location>
</feature>
<protein>
    <recommendedName>
        <fullName evidence="1">AB hydrolase-1 domain-containing protein</fullName>
    </recommendedName>
</protein>
<name>A0A124BYU9_ASPNG</name>
<evidence type="ECO:0000313" key="3">
    <source>
        <dbReference type="Proteomes" id="UP000068243"/>
    </source>
</evidence>
<dbReference type="PANTHER" id="PTHR43433">
    <property type="entry name" value="HYDROLASE, ALPHA/BETA FOLD FAMILY PROTEIN"/>
    <property type="match status" value="1"/>
</dbReference>
<dbReference type="SUPFAM" id="SSF53474">
    <property type="entry name" value="alpha/beta-Hydrolases"/>
    <property type="match status" value="1"/>
</dbReference>